<gene>
    <name evidence="2" type="ORF">SKP52_12435</name>
</gene>
<keyword evidence="3" id="KW-1185">Reference proteome</keyword>
<evidence type="ECO:0000313" key="3">
    <source>
        <dbReference type="Proteomes" id="UP000030907"/>
    </source>
</evidence>
<dbReference type="STRING" id="1515612.SKP52_12435"/>
<proteinExistence type="predicted"/>
<name>A0A0A7PJG1_9SPHN</name>
<evidence type="ECO:0000313" key="2">
    <source>
        <dbReference type="EMBL" id="AJA09378.1"/>
    </source>
</evidence>
<dbReference type="HOGENOM" id="CLU_1420633_0_0_5"/>
<organism evidence="2 3">
    <name type="scientific">Sphingopyxis fribergensis</name>
    <dbReference type="NCBI Taxonomy" id="1515612"/>
    <lineage>
        <taxon>Bacteria</taxon>
        <taxon>Pseudomonadati</taxon>
        <taxon>Pseudomonadota</taxon>
        <taxon>Alphaproteobacteria</taxon>
        <taxon>Sphingomonadales</taxon>
        <taxon>Sphingomonadaceae</taxon>
        <taxon>Sphingopyxis</taxon>
    </lineage>
</organism>
<feature type="chain" id="PRO_5002032171" description="Secreted protein" evidence="1">
    <location>
        <begin position="28"/>
        <end position="199"/>
    </location>
</feature>
<feature type="signal peptide" evidence="1">
    <location>
        <begin position="1"/>
        <end position="27"/>
    </location>
</feature>
<dbReference type="Proteomes" id="UP000030907">
    <property type="component" value="Chromosome"/>
</dbReference>
<evidence type="ECO:0008006" key="4">
    <source>
        <dbReference type="Google" id="ProtNLM"/>
    </source>
</evidence>
<dbReference type="AlphaFoldDB" id="A0A0A7PJG1"/>
<evidence type="ECO:0000256" key="1">
    <source>
        <dbReference type="SAM" id="SignalP"/>
    </source>
</evidence>
<accession>A0A0A7PJG1</accession>
<reference evidence="2 3" key="1">
    <citation type="journal article" date="2015" name="Int. J. Syst. Evol. Microbiol.">
        <title>Description of Sphingopyxis fribergensis sp. nov. - a soil bacterium with the ability to degrade styrene and phenylacetic acid.</title>
        <authorList>
            <person name="Oelschlagel M."/>
            <person name="Ruckert C."/>
            <person name="Kalinowski J."/>
            <person name="Schmidt G."/>
            <person name="Schlomann M."/>
            <person name="Tischler D."/>
        </authorList>
    </citation>
    <scope>NUCLEOTIDE SEQUENCE [LARGE SCALE GENOMIC DNA]</scope>
    <source>
        <strain evidence="2 3">Kp5.2</strain>
    </source>
</reference>
<sequence>MAIEGWGSCRRLLVVAALILHGPVAFAAPPVVAPEVEREIIAPEGVTFQPAPVDEEGAIDRLAAYTMALAKRDYASAYAMLRLSFQASNPRLEWEMNQRKRAGLWADGTIRILRLSWYLDPAGQPPGLYAAFDFRGDRADKTMDCGYVVVHRATPVAGWTVVRTDTSEVPANLIEDGVPKADVLRELPCYLGKGIATNF</sequence>
<dbReference type="EMBL" id="CP009122">
    <property type="protein sequence ID" value="AJA09378.1"/>
    <property type="molecule type" value="Genomic_DNA"/>
</dbReference>
<dbReference type="KEGG" id="sphk:SKP52_12435"/>
<keyword evidence="1" id="KW-0732">Signal</keyword>
<protein>
    <recommendedName>
        <fullName evidence="4">Secreted protein</fullName>
    </recommendedName>
</protein>